<keyword evidence="1" id="KW-0808">Transferase</keyword>
<dbReference type="Pfam" id="PF18801">
    <property type="entry name" value="RapH_N"/>
    <property type="match status" value="1"/>
</dbReference>
<organism evidence="1 2">
    <name type="scientific">Alkalicoccobacillus gibsonii</name>
    <dbReference type="NCBI Taxonomy" id="79881"/>
    <lineage>
        <taxon>Bacteria</taxon>
        <taxon>Bacillati</taxon>
        <taxon>Bacillota</taxon>
        <taxon>Bacilli</taxon>
        <taxon>Bacillales</taxon>
        <taxon>Bacillaceae</taxon>
        <taxon>Alkalicoccobacillus</taxon>
    </lineage>
</organism>
<dbReference type="SUPFAM" id="SSF48452">
    <property type="entry name" value="TPR-like"/>
    <property type="match status" value="2"/>
</dbReference>
<dbReference type="GO" id="GO:0008168">
    <property type="term" value="F:methyltransferase activity"/>
    <property type="evidence" value="ECO:0007669"/>
    <property type="project" value="UniProtKB-KW"/>
</dbReference>
<keyword evidence="1" id="KW-0489">Methyltransferase</keyword>
<accession>A0ABU9VEK2</accession>
<dbReference type="RefSeq" id="WP_343129412.1">
    <property type="nucleotide sequence ID" value="NZ_JBCITK010000001.1"/>
</dbReference>
<dbReference type="EMBL" id="JBCITK010000001">
    <property type="protein sequence ID" value="MEN0642279.1"/>
    <property type="molecule type" value="Genomic_DNA"/>
</dbReference>
<dbReference type="SMART" id="SM00028">
    <property type="entry name" value="TPR"/>
    <property type="match status" value="4"/>
</dbReference>
<keyword evidence="2" id="KW-1185">Reference proteome</keyword>
<comment type="caution">
    <text evidence="1">The sequence shown here is derived from an EMBL/GenBank/DDBJ whole genome shotgun (WGS) entry which is preliminary data.</text>
</comment>
<proteinExistence type="predicted"/>
<dbReference type="Proteomes" id="UP001418796">
    <property type="component" value="Unassembled WGS sequence"/>
</dbReference>
<dbReference type="InterPro" id="IPR011990">
    <property type="entry name" value="TPR-like_helical_dom_sf"/>
</dbReference>
<dbReference type="InterPro" id="IPR019734">
    <property type="entry name" value="TPR_rpt"/>
</dbReference>
<sequence>MENAVASRTIGSKCVQWYSCIVSRDIEHAVELKVEIDKLIEGKELDKNTLTYYQLVNYRHDLLMEDIQKRLSIPESEIKEEKQSDVLLRYMYYFFTGQDEFYKGNYKSAIRLYQLASKLIENVECNLERAEFYHRMGVAYYRLNQYGIALNYIEESKMIFLEDKEGQEKVLNCELIIACIHSEVSDYEKANALFDTAISESSKFPVTKALLLRAKGLNFIRQDKLEEAEQVMKQALEIKEHQESYVGYKTKSDLANIKLRLGRQDRGIDLLEEAERYANENDNKEFVAKNLITRNLYVEFNEEKLQEALEILERNEHYFEVFEVAEEIAKYYESINDYKKCSYYLKLSLKMHIKQNELGE</sequence>
<name>A0ABU9VEK2_9BACI</name>
<reference evidence="1 2" key="1">
    <citation type="submission" date="2024-03" db="EMBL/GenBank/DDBJ databases">
        <title>Bacilli Hybrid Assemblies.</title>
        <authorList>
            <person name="Kovac J."/>
        </authorList>
    </citation>
    <scope>NUCLEOTIDE SEQUENCE [LARGE SCALE GENOMIC DNA]</scope>
    <source>
        <strain evidence="1 2">FSL R7-0666</strain>
    </source>
</reference>
<gene>
    <name evidence="1" type="ORF">MKY91_03770</name>
</gene>
<protein>
    <submittedName>
        <fullName evidence="1">Modification methylase CeqI</fullName>
    </submittedName>
</protein>
<dbReference type="GO" id="GO:0032259">
    <property type="term" value="P:methylation"/>
    <property type="evidence" value="ECO:0007669"/>
    <property type="project" value="UniProtKB-KW"/>
</dbReference>
<evidence type="ECO:0000313" key="1">
    <source>
        <dbReference type="EMBL" id="MEN0642279.1"/>
    </source>
</evidence>
<dbReference type="Gene3D" id="1.25.40.10">
    <property type="entry name" value="Tetratricopeptide repeat domain"/>
    <property type="match status" value="1"/>
</dbReference>
<evidence type="ECO:0000313" key="2">
    <source>
        <dbReference type="Proteomes" id="UP001418796"/>
    </source>
</evidence>